<sequence>MNTKHRKTLIAIYKNPAPKQLEWKAVEALLVAVGAQVIEGGGSRVRFHKDGEISTFHRPLSEERSKAVSSERRKRFSVPNRSETVNTMTYKGYAASIEYSDDDECFIGHIAGIKDRVGFHGESVAELKEAFHEATEDYLDTCATVGKEPQKPYSGRLMLHIPPELHATIAMAAQVSGQSIDQWISGALNQASRIY</sequence>
<dbReference type="Pfam" id="PF05534">
    <property type="entry name" value="HicB"/>
    <property type="match status" value="1"/>
</dbReference>
<dbReference type="SUPFAM" id="SSF47598">
    <property type="entry name" value="Ribbon-helix-helix"/>
    <property type="match status" value="1"/>
</dbReference>
<dbReference type="AlphaFoldDB" id="A0A450ZSH6"/>
<evidence type="ECO:0000313" key="1">
    <source>
        <dbReference type="EMBL" id="VFK56729.1"/>
    </source>
</evidence>
<dbReference type="GO" id="GO:0006355">
    <property type="term" value="P:regulation of DNA-templated transcription"/>
    <property type="evidence" value="ECO:0007669"/>
    <property type="project" value="InterPro"/>
</dbReference>
<dbReference type="EMBL" id="CAADFW010000012">
    <property type="protein sequence ID" value="VFK56729.1"/>
    <property type="molecule type" value="Genomic_DNA"/>
</dbReference>
<dbReference type="InterPro" id="IPR010985">
    <property type="entry name" value="Ribbon_hlx_hlx"/>
</dbReference>
<dbReference type="InterPro" id="IPR008651">
    <property type="entry name" value="Uncharacterised_HicB"/>
</dbReference>
<protein>
    <submittedName>
        <fullName evidence="1">Predicted nuclease of the RNAse H fold, HicB family</fullName>
    </submittedName>
</protein>
<accession>A0A450ZSH6</accession>
<reference evidence="1" key="1">
    <citation type="submission" date="2019-02" db="EMBL/GenBank/DDBJ databases">
        <authorList>
            <person name="Gruber-Vodicka R. H."/>
            <person name="Seah K. B. B."/>
        </authorList>
    </citation>
    <scope>NUCLEOTIDE SEQUENCE</scope>
    <source>
        <strain evidence="1">BECK_BZ126</strain>
    </source>
</reference>
<organism evidence="1">
    <name type="scientific">Candidatus Kentrum sp. TC</name>
    <dbReference type="NCBI Taxonomy" id="2126339"/>
    <lineage>
        <taxon>Bacteria</taxon>
        <taxon>Pseudomonadati</taxon>
        <taxon>Pseudomonadota</taxon>
        <taxon>Gammaproteobacteria</taxon>
        <taxon>Candidatus Kentrum</taxon>
    </lineage>
</organism>
<dbReference type="InterPro" id="IPR035069">
    <property type="entry name" value="TTHA1013/TTHA0281-like"/>
</dbReference>
<gene>
    <name evidence="1" type="ORF">BECKTC1821F_GA0114240_101211</name>
</gene>
<name>A0A450ZSH6_9GAMM</name>
<dbReference type="SUPFAM" id="SSF143100">
    <property type="entry name" value="TTHA1013/TTHA0281-like"/>
    <property type="match status" value="1"/>
</dbReference>
<proteinExistence type="predicted"/>